<reference evidence="3 4" key="1">
    <citation type="submission" date="2024-09" db="EMBL/GenBank/DDBJ databases">
        <authorList>
            <person name="Sun Q."/>
            <person name="Mori K."/>
        </authorList>
    </citation>
    <scope>NUCLEOTIDE SEQUENCE [LARGE SCALE GENOMIC DNA]</scope>
    <source>
        <strain evidence="3 4">KCTC 23076</strain>
    </source>
</reference>
<feature type="domain" description="Regulator of ribonuclease activity B" evidence="2">
    <location>
        <begin position="27"/>
        <end position="124"/>
    </location>
</feature>
<keyword evidence="1" id="KW-0732">Signal</keyword>
<dbReference type="RefSeq" id="WP_386676643.1">
    <property type="nucleotide sequence ID" value="NZ_JBHLTG010000015.1"/>
</dbReference>
<proteinExistence type="predicted"/>
<dbReference type="Pfam" id="PF06877">
    <property type="entry name" value="RraB"/>
    <property type="match status" value="1"/>
</dbReference>
<comment type="caution">
    <text evidence="3">The sequence shown here is derived from an EMBL/GenBank/DDBJ whole genome shotgun (WGS) entry which is preliminary data.</text>
</comment>
<evidence type="ECO:0000313" key="4">
    <source>
        <dbReference type="Proteomes" id="UP001589896"/>
    </source>
</evidence>
<dbReference type="InterPro" id="IPR036701">
    <property type="entry name" value="RraB-like_sf"/>
</dbReference>
<dbReference type="InterPro" id="IPR009671">
    <property type="entry name" value="RraB_dom"/>
</dbReference>
<feature type="chain" id="PRO_5045101308" evidence="1">
    <location>
        <begin position="22"/>
        <end position="128"/>
    </location>
</feature>
<evidence type="ECO:0000259" key="2">
    <source>
        <dbReference type="Pfam" id="PF06877"/>
    </source>
</evidence>
<dbReference type="EMBL" id="JBHLTG010000015">
    <property type="protein sequence ID" value="MFC0682536.1"/>
    <property type="molecule type" value="Genomic_DNA"/>
</dbReference>
<name>A0ABV6RZX6_9GAMM</name>
<evidence type="ECO:0000313" key="3">
    <source>
        <dbReference type="EMBL" id="MFC0682536.1"/>
    </source>
</evidence>
<feature type="signal peptide" evidence="1">
    <location>
        <begin position="1"/>
        <end position="21"/>
    </location>
</feature>
<sequence length="128" mass="13652">MKVISRLLAILLLLLALPCAAQSVVEQQDASVIENLRAAGSDLSKPHDVDFFYFPGKAQAEAAAAELSAASYEVVAVESAPKSTLWQIHAKRSMALQLEAMNATTRALEALASRYGGDYDGWGTAVVE</sequence>
<evidence type="ECO:0000256" key="1">
    <source>
        <dbReference type="SAM" id="SignalP"/>
    </source>
</evidence>
<keyword evidence="4" id="KW-1185">Reference proteome</keyword>
<accession>A0ABV6RZX6</accession>
<dbReference type="Proteomes" id="UP001589896">
    <property type="component" value="Unassembled WGS sequence"/>
</dbReference>
<gene>
    <name evidence="3" type="ORF">ACFFGH_32295</name>
</gene>
<organism evidence="3 4">
    <name type="scientific">Lysobacter korlensis</name>
    <dbReference type="NCBI Taxonomy" id="553636"/>
    <lineage>
        <taxon>Bacteria</taxon>
        <taxon>Pseudomonadati</taxon>
        <taxon>Pseudomonadota</taxon>
        <taxon>Gammaproteobacteria</taxon>
        <taxon>Lysobacterales</taxon>
        <taxon>Lysobacteraceae</taxon>
        <taxon>Lysobacter</taxon>
    </lineage>
</organism>
<protein>
    <submittedName>
        <fullName evidence="3">Ribonuclease E inhibitor RraB</fullName>
    </submittedName>
</protein>
<dbReference type="SUPFAM" id="SSF89946">
    <property type="entry name" value="Hypothetical protein VC0424"/>
    <property type="match status" value="1"/>
</dbReference>
<dbReference type="Gene3D" id="3.30.70.970">
    <property type="entry name" value="RraB-like"/>
    <property type="match status" value="1"/>
</dbReference>